<evidence type="ECO:0000256" key="6">
    <source>
        <dbReference type="ARBA" id="ARBA00023136"/>
    </source>
</evidence>
<proteinExistence type="inferred from homology"/>
<keyword evidence="3 7" id="KW-0813">Transport</keyword>
<keyword evidence="6 7" id="KW-0472">Membrane</keyword>
<dbReference type="RefSeq" id="WP_285066149.1">
    <property type="nucleotide sequence ID" value="NZ_CP138857.1"/>
</dbReference>
<evidence type="ECO:0000256" key="1">
    <source>
        <dbReference type="ARBA" id="ARBA00004141"/>
    </source>
</evidence>
<evidence type="ECO:0000256" key="3">
    <source>
        <dbReference type="ARBA" id="ARBA00022448"/>
    </source>
</evidence>
<keyword evidence="5 7" id="KW-1133">Transmembrane helix</keyword>
<evidence type="ECO:0000313" key="9">
    <source>
        <dbReference type="EMBL" id="MDK7187697.1"/>
    </source>
</evidence>
<evidence type="ECO:0000256" key="7">
    <source>
        <dbReference type="RuleBase" id="RU363032"/>
    </source>
</evidence>
<feature type="transmembrane region" description="Helical" evidence="7">
    <location>
        <begin position="236"/>
        <end position="254"/>
    </location>
</feature>
<dbReference type="InterPro" id="IPR005769">
    <property type="entry name" value="PhnE/PtxC"/>
</dbReference>
<protein>
    <submittedName>
        <fullName evidence="9">Phosphonate ABC transporter, permease protein PhnE</fullName>
    </submittedName>
</protein>
<organism evidence="9 10">
    <name type="scientific">Facklamia hominis</name>
    <dbReference type="NCBI Taxonomy" id="178214"/>
    <lineage>
        <taxon>Bacteria</taxon>
        <taxon>Bacillati</taxon>
        <taxon>Bacillota</taxon>
        <taxon>Bacilli</taxon>
        <taxon>Lactobacillales</taxon>
        <taxon>Aerococcaceae</taxon>
        <taxon>Facklamia</taxon>
    </lineage>
</organism>
<name>A0AAJ1Q6C1_9LACT</name>
<reference evidence="9" key="1">
    <citation type="submission" date="2023-05" db="EMBL/GenBank/DDBJ databases">
        <title>Cataloging the Phylogenetic Diversity of Human Bladder Bacteria.</title>
        <authorList>
            <person name="Du J."/>
        </authorList>
    </citation>
    <scope>NUCLEOTIDE SEQUENCE</scope>
    <source>
        <strain evidence="9">UMB1231</strain>
    </source>
</reference>
<dbReference type="GO" id="GO:0030313">
    <property type="term" value="C:cell envelope"/>
    <property type="evidence" value="ECO:0007669"/>
    <property type="project" value="UniProtKB-SubCell"/>
</dbReference>
<dbReference type="InterPro" id="IPR000515">
    <property type="entry name" value="MetI-like"/>
</dbReference>
<dbReference type="Proteomes" id="UP001229251">
    <property type="component" value="Unassembled WGS sequence"/>
</dbReference>
<accession>A0AAJ1Q6C1</accession>
<dbReference type="SUPFAM" id="SSF161098">
    <property type="entry name" value="MetI-like"/>
    <property type="match status" value="1"/>
</dbReference>
<evidence type="ECO:0000256" key="4">
    <source>
        <dbReference type="ARBA" id="ARBA00022692"/>
    </source>
</evidence>
<dbReference type="Gene3D" id="1.10.3720.10">
    <property type="entry name" value="MetI-like"/>
    <property type="match status" value="1"/>
</dbReference>
<comment type="caution">
    <text evidence="9">The sequence shown here is derived from an EMBL/GenBank/DDBJ whole genome shotgun (WGS) entry which is preliminary data.</text>
</comment>
<dbReference type="PANTHER" id="PTHR30043">
    <property type="entry name" value="PHOSPHONATES TRANSPORT SYSTEM PERMEASE PROTEIN"/>
    <property type="match status" value="1"/>
</dbReference>
<dbReference type="PROSITE" id="PS50928">
    <property type="entry name" value="ABC_TM1"/>
    <property type="match status" value="1"/>
</dbReference>
<sequence length="263" mass="28719">MASLKNFPAKGINQILSWLLVLVILYSFISLDYSNLAALRSSDIRHMFAGLLKPDWSYVYDQSSEDLIHLMLETLAIAFYGTLLGSVLSLPFVLLASNVVWGSWRFIPAFGRGLLNLMRSIPALIYAILFVRIVGPGAFAGALALGVQLIGMLGKLVSEELDRSDPIPVEAMQASGASSLQSFQYARIPQVISLAVSHVINHFEINVRSATTLGLVGAGGIGAPVIFALQQRNWNRVSIILLAIIIVVIIIDFISTRLRKALR</sequence>
<dbReference type="Pfam" id="PF00528">
    <property type="entry name" value="BPD_transp_1"/>
    <property type="match status" value="1"/>
</dbReference>
<feature type="transmembrane region" description="Helical" evidence="7">
    <location>
        <begin position="12"/>
        <end position="29"/>
    </location>
</feature>
<dbReference type="NCBIfam" id="TIGR01097">
    <property type="entry name" value="PhnE"/>
    <property type="match status" value="1"/>
</dbReference>
<comment type="similarity">
    <text evidence="7">Belongs to the binding-protein-dependent transport system permease family.</text>
</comment>
<evidence type="ECO:0000256" key="5">
    <source>
        <dbReference type="ARBA" id="ARBA00022989"/>
    </source>
</evidence>
<feature type="transmembrane region" description="Helical" evidence="7">
    <location>
        <begin position="210"/>
        <end position="230"/>
    </location>
</feature>
<gene>
    <name evidence="9" type="primary">phnE</name>
    <name evidence="9" type="ORF">QP433_06860</name>
</gene>
<keyword evidence="4 7" id="KW-0812">Transmembrane</keyword>
<evidence type="ECO:0000259" key="8">
    <source>
        <dbReference type="PROSITE" id="PS50928"/>
    </source>
</evidence>
<feature type="transmembrane region" description="Helical" evidence="7">
    <location>
        <begin position="77"/>
        <end position="101"/>
    </location>
</feature>
<dbReference type="PANTHER" id="PTHR30043:SF8">
    <property type="entry name" value="ABC TRANSPORTER, PERMEASE PROTEIN CC0363, PUTATIVE-RELATED"/>
    <property type="match status" value="1"/>
</dbReference>
<comment type="subcellular location">
    <subcellularLocation>
        <location evidence="2">Cell envelope</location>
    </subcellularLocation>
    <subcellularLocation>
        <location evidence="7">Cell membrane</location>
        <topology evidence="7">Multi-pass membrane protein</topology>
    </subcellularLocation>
    <subcellularLocation>
        <location evidence="1">Membrane</location>
        <topology evidence="1">Multi-pass membrane protein</topology>
    </subcellularLocation>
</comment>
<dbReference type="GO" id="GO:0015416">
    <property type="term" value="F:ABC-type phosphonate transporter activity"/>
    <property type="evidence" value="ECO:0007669"/>
    <property type="project" value="InterPro"/>
</dbReference>
<dbReference type="InterPro" id="IPR035906">
    <property type="entry name" value="MetI-like_sf"/>
</dbReference>
<feature type="domain" description="ABC transmembrane type-1" evidence="8">
    <location>
        <begin position="71"/>
        <end position="255"/>
    </location>
</feature>
<evidence type="ECO:0000256" key="2">
    <source>
        <dbReference type="ARBA" id="ARBA00004196"/>
    </source>
</evidence>
<dbReference type="AlphaFoldDB" id="A0AAJ1Q6C1"/>
<evidence type="ECO:0000313" key="10">
    <source>
        <dbReference type="Proteomes" id="UP001229251"/>
    </source>
</evidence>
<dbReference type="EMBL" id="JASOOE010000013">
    <property type="protein sequence ID" value="MDK7187697.1"/>
    <property type="molecule type" value="Genomic_DNA"/>
</dbReference>
<dbReference type="GO" id="GO:0005886">
    <property type="term" value="C:plasma membrane"/>
    <property type="evidence" value="ECO:0007669"/>
    <property type="project" value="UniProtKB-SubCell"/>
</dbReference>
<dbReference type="CDD" id="cd06261">
    <property type="entry name" value="TM_PBP2"/>
    <property type="match status" value="1"/>
</dbReference>